<reference evidence="2" key="1">
    <citation type="submission" date="2015-01" db="EMBL/GenBank/DDBJ databases">
        <authorList>
            <person name="Aksoy S."/>
            <person name="Warren W."/>
            <person name="Wilson R.K."/>
        </authorList>
    </citation>
    <scope>NUCLEOTIDE SEQUENCE [LARGE SCALE GENOMIC DNA]</scope>
    <source>
        <strain evidence="2">IAEA</strain>
    </source>
</reference>
<evidence type="ECO:0000313" key="2">
    <source>
        <dbReference type="Proteomes" id="UP000092460"/>
    </source>
</evidence>
<proteinExistence type="predicted"/>
<dbReference type="EMBL" id="JXJN01013913">
    <property type="status" value="NOT_ANNOTATED_CDS"/>
    <property type="molecule type" value="Genomic_DNA"/>
</dbReference>
<dbReference type="Proteomes" id="UP000092460">
    <property type="component" value="Unassembled WGS sequence"/>
</dbReference>
<keyword evidence="2" id="KW-1185">Reference proteome</keyword>
<reference evidence="1" key="2">
    <citation type="submission" date="2020-05" db="UniProtKB">
        <authorList>
            <consortium name="EnsemblMetazoa"/>
        </authorList>
    </citation>
    <scope>IDENTIFICATION</scope>
    <source>
        <strain evidence="1">IAEA</strain>
    </source>
</reference>
<organism evidence="1 2">
    <name type="scientific">Glossina palpalis gambiensis</name>
    <dbReference type="NCBI Taxonomy" id="67801"/>
    <lineage>
        <taxon>Eukaryota</taxon>
        <taxon>Metazoa</taxon>
        <taxon>Ecdysozoa</taxon>
        <taxon>Arthropoda</taxon>
        <taxon>Hexapoda</taxon>
        <taxon>Insecta</taxon>
        <taxon>Pterygota</taxon>
        <taxon>Neoptera</taxon>
        <taxon>Endopterygota</taxon>
        <taxon>Diptera</taxon>
        <taxon>Brachycera</taxon>
        <taxon>Muscomorpha</taxon>
        <taxon>Hippoboscoidea</taxon>
        <taxon>Glossinidae</taxon>
        <taxon>Glossina</taxon>
    </lineage>
</organism>
<dbReference type="VEuPathDB" id="VectorBase:GPPI029402"/>
<dbReference type="EMBL" id="JXJN01013912">
    <property type="status" value="NOT_ANNOTATED_CDS"/>
    <property type="molecule type" value="Genomic_DNA"/>
</dbReference>
<protein>
    <submittedName>
        <fullName evidence="1">Uncharacterized protein</fullName>
    </submittedName>
</protein>
<name>A0A1B0BGN8_9MUSC</name>
<dbReference type="AlphaFoldDB" id="A0A1B0BGN8"/>
<sequence>MLVNSSGFDERLNSVRGIYEKKPITKQEFEKVCFHANPQYLLQNMVHVMVTASHCVIPIRGVCCSKKLITSLPTLYANANVIINICDNRSDNSYNKQIKKRYDSSSAARKAQDIPHIKHGAKTKRCVVVKKSLGHIPLHNEHQLLLRFLFVYANPTVGNLCVYGFGTYSVVPVICVNFTKLSIESCKEDLPYV</sequence>
<accession>A0A1B0BGN8</accession>
<dbReference type="EnsemblMetazoa" id="GPPI029402-RA">
    <property type="protein sequence ID" value="GPPI029402-PA"/>
    <property type="gene ID" value="GPPI029402"/>
</dbReference>
<evidence type="ECO:0000313" key="1">
    <source>
        <dbReference type="EnsemblMetazoa" id="GPPI029402-PA"/>
    </source>
</evidence>